<dbReference type="KEGG" id="tim:GMBLW1_06310"/>
<dbReference type="InParanoid" id="A0A6C2YQ77"/>
<proteinExistence type="predicted"/>
<dbReference type="EMBL" id="LR586016">
    <property type="protein sequence ID" value="VIP03329.1"/>
    <property type="molecule type" value="Genomic_DNA"/>
</dbReference>
<accession>A0A6C2YQ77</accession>
<protein>
    <submittedName>
        <fullName evidence="1">Uncharacterized protein</fullName>
    </submittedName>
</protein>
<keyword evidence="2" id="KW-1185">Reference proteome</keyword>
<name>A0A6C2YQ77_9BACT</name>
<dbReference type="RefSeq" id="WP_162658409.1">
    <property type="nucleotide sequence ID" value="NZ_LR593887.1"/>
</dbReference>
<evidence type="ECO:0000313" key="2">
    <source>
        <dbReference type="Proteomes" id="UP000464378"/>
    </source>
</evidence>
<dbReference type="Proteomes" id="UP000464378">
    <property type="component" value="Chromosome"/>
</dbReference>
<gene>
    <name evidence="1" type="ORF">GMBLW1_06310</name>
</gene>
<evidence type="ECO:0000313" key="1">
    <source>
        <dbReference type="EMBL" id="VIP03329.1"/>
    </source>
</evidence>
<organism evidence="1">
    <name type="scientific">Tuwongella immobilis</name>
    <dbReference type="NCBI Taxonomy" id="692036"/>
    <lineage>
        <taxon>Bacteria</taxon>
        <taxon>Pseudomonadati</taxon>
        <taxon>Planctomycetota</taxon>
        <taxon>Planctomycetia</taxon>
        <taxon>Gemmatales</taxon>
        <taxon>Gemmataceae</taxon>
        <taxon>Tuwongella</taxon>
    </lineage>
</organism>
<reference evidence="1" key="1">
    <citation type="submission" date="2019-04" db="EMBL/GenBank/DDBJ databases">
        <authorList>
            <consortium name="Science for Life Laboratories"/>
        </authorList>
    </citation>
    <scope>NUCLEOTIDE SEQUENCE</scope>
    <source>
        <strain evidence="1">MBLW1</strain>
    </source>
</reference>
<dbReference type="EMBL" id="LR593887">
    <property type="protein sequence ID" value="VTS04029.1"/>
    <property type="molecule type" value="Genomic_DNA"/>
</dbReference>
<dbReference type="AlphaFoldDB" id="A0A6C2YQ77"/>
<sequence length="138" mass="16393">MTKLESLKSFRDHVRWELRCLWPYSQEASLWAALHDHPMLTQLHHCCEVEHGIWERIETWLQQQSISVEPLGPFPSRFSGYNFVNLRAILPLLRSEAEVSKHAWDRWLREADPAVAEPVRHWLTDLDENRQRFLASIP</sequence>